<feature type="chain" id="PRO_5003577988" description="Secreted protein" evidence="1">
    <location>
        <begin position="30"/>
        <end position="89"/>
    </location>
</feature>
<proteinExistence type="predicted"/>
<keyword evidence="3" id="KW-1185">Reference proteome</keyword>
<sequence length="89" mass="10368">MFVITICTFLLYRCQLNVHVASLLIVVRGHVLFDIRLGFQGNKPQGCFQSQNGRRMLCYILQVSDDDQRTDNEEITKCLVTIPHFLLFY</sequence>
<evidence type="ECO:0008006" key="4">
    <source>
        <dbReference type="Google" id="ProtNLM"/>
    </source>
</evidence>
<dbReference type="InParanoid" id="H2XLN2"/>
<evidence type="ECO:0000256" key="1">
    <source>
        <dbReference type="SAM" id="SignalP"/>
    </source>
</evidence>
<feature type="signal peptide" evidence="1">
    <location>
        <begin position="1"/>
        <end position="29"/>
    </location>
</feature>
<keyword evidence="1" id="KW-0732">Signal</keyword>
<dbReference type="AlphaFoldDB" id="H2XLN2"/>
<protein>
    <recommendedName>
        <fullName evidence="4">Secreted protein</fullName>
    </recommendedName>
</protein>
<name>H2XLN2_CIOIN</name>
<evidence type="ECO:0000313" key="2">
    <source>
        <dbReference type="Ensembl" id="ENSCINP00000030564.1"/>
    </source>
</evidence>
<reference evidence="2" key="2">
    <citation type="submission" date="2025-08" db="UniProtKB">
        <authorList>
            <consortium name="Ensembl"/>
        </authorList>
    </citation>
    <scope>IDENTIFICATION</scope>
</reference>
<organism evidence="2 3">
    <name type="scientific">Ciona intestinalis</name>
    <name type="common">Transparent sea squirt</name>
    <name type="synonym">Ascidia intestinalis</name>
    <dbReference type="NCBI Taxonomy" id="7719"/>
    <lineage>
        <taxon>Eukaryota</taxon>
        <taxon>Metazoa</taxon>
        <taxon>Chordata</taxon>
        <taxon>Tunicata</taxon>
        <taxon>Ascidiacea</taxon>
        <taxon>Phlebobranchia</taxon>
        <taxon>Cionidae</taxon>
        <taxon>Ciona</taxon>
    </lineage>
</organism>
<dbReference type="Ensembl" id="ENSCINT00000034857.1">
    <property type="protein sequence ID" value="ENSCINP00000030564.1"/>
    <property type="gene ID" value="ENSCING00000020411.1"/>
</dbReference>
<dbReference type="HOGENOM" id="CLU_2454029_0_0_1"/>
<dbReference type="Proteomes" id="UP000008144">
    <property type="component" value="Unassembled WGS sequence"/>
</dbReference>
<accession>H2XLN2</accession>
<reference evidence="2" key="3">
    <citation type="submission" date="2025-09" db="UniProtKB">
        <authorList>
            <consortium name="Ensembl"/>
        </authorList>
    </citation>
    <scope>IDENTIFICATION</scope>
</reference>
<evidence type="ECO:0000313" key="3">
    <source>
        <dbReference type="Proteomes" id="UP000008144"/>
    </source>
</evidence>
<reference evidence="3" key="1">
    <citation type="journal article" date="2002" name="Science">
        <title>The draft genome of Ciona intestinalis: insights into chordate and vertebrate origins.</title>
        <authorList>
            <person name="Dehal P."/>
            <person name="Satou Y."/>
            <person name="Campbell R.K."/>
            <person name="Chapman J."/>
            <person name="Degnan B."/>
            <person name="De Tomaso A."/>
            <person name="Davidson B."/>
            <person name="Di Gregorio A."/>
            <person name="Gelpke M."/>
            <person name="Goodstein D.M."/>
            <person name="Harafuji N."/>
            <person name="Hastings K.E."/>
            <person name="Ho I."/>
            <person name="Hotta K."/>
            <person name="Huang W."/>
            <person name="Kawashima T."/>
            <person name="Lemaire P."/>
            <person name="Martinez D."/>
            <person name="Meinertzhagen I.A."/>
            <person name="Necula S."/>
            <person name="Nonaka M."/>
            <person name="Putnam N."/>
            <person name="Rash S."/>
            <person name="Saiga H."/>
            <person name="Satake M."/>
            <person name="Terry A."/>
            <person name="Yamada L."/>
            <person name="Wang H.G."/>
            <person name="Awazu S."/>
            <person name="Azumi K."/>
            <person name="Boore J."/>
            <person name="Branno M."/>
            <person name="Chin-Bow S."/>
            <person name="DeSantis R."/>
            <person name="Doyle S."/>
            <person name="Francino P."/>
            <person name="Keys D.N."/>
            <person name="Haga S."/>
            <person name="Hayashi H."/>
            <person name="Hino K."/>
            <person name="Imai K.S."/>
            <person name="Inaba K."/>
            <person name="Kano S."/>
            <person name="Kobayashi K."/>
            <person name="Kobayashi M."/>
            <person name="Lee B.I."/>
            <person name="Makabe K.W."/>
            <person name="Manohar C."/>
            <person name="Matassi G."/>
            <person name="Medina M."/>
            <person name="Mochizuki Y."/>
            <person name="Mount S."/>
            <person name="Morishita T."/>
            <person name="Miura S."/>
            <person name="Nakayama A."/>
            <person name="Nishizaka S."/>
            <person name="Nomoto H."/>
            <person name="Ohta F."/>
            <person name="Oishi K."/>
            <person name="Rigoutsos I."/>
            <person name="Sano M."/>
            <person name="Sasaki A."/>
            <person name="Sasakura Y."/>
            <person name="Shoguchi E."/>
            <person name="Shin-i T."/>
            <person name="Spagnuolo A."/>
            <person name="Stainier D."/>
            <person name="Suzuki M.M."/>
            <person name="Tassy O."/>
            <person name="Takatori N."/>
            <person name="Tokuoka M."/>
            <person name="Yagi K."/>
            <person name="Yoshizaki F."/>
            <person name="Wada S."/>
            <person name="Zhang C."/>
            <person name="Hyatt P.D."/>
            <person name="Larimer F."/>
            <person name="Detter C."/>
            <person name="Doggett N."/>
            <person name="Glavina T."/>
            <person name="Hawkins T."/>
            <person name="Richardson P."/>
            <person name="Lucas S."/>
            <person name="Kohara Y."/>
            <person name="Levine M."/>
            <person name="Satoh N."/>
            <person name="Rokhsar D.S."/>
        </authorList>
    </citation>
    <scope>NUCLEOTIDE SEQUENCE [LARGE SCALE GENOMIC DNA]</scope>
</reference>